<keyword evidence="3" id="KW-1185">Reference proteome</keyword>
<dbReference type="EMBL" id="BJWG01000009">
    <property type="protein sequence ID" value="GEL95471.1"/>
    <property type="molecule type" value="Genomic_DNA"/>
</dbReference>
<gene>
    <name evidence="2" type="ORF">CCO02nite_21290</name>
</gene>
<organism evidence="2 3">
    <name type="scientific">Cellulomonas composti</name>
    <dbReference type="NCBI Taxonomy" id="266130"/>
    <lineage>
        <taxon>Bacteria</taxon>
        <taxon>Bacillati</taxon>
        <taxon>Actinomycetota</taxon>
        <taxon>Actinomycetes</taxon>
        <taxon>Micrococcales</taxon>
        <taxon>Cellulomonadaceae</taxon>
        <taxon>Cellulomonas</taxon>
    </lineage>
</organism>
<protein>
    <recommendedName>
        <fullName evidence="4">Aerotolerance regulator N-terminal domain-containing protein</fullName>
    </recommendedName>
</protein>
<reference evidence="2 3" key="1">
    <citation type="submission" date="2019-07" db="EMBL/GenBank/DDBJ databases">
        <title>Whole genome shotgun sequence of Cellulomonas composti NBRC 100758.</title>
        <authorList>
            <person name="Hosoyama A."/>
            <person name="Uohara A."/>
            <person name="Ohji S."/>
            <person name="Ichikawa N."/>
        </authorList>
    </citation>
    <scope>NUCLEOTIDE SEQUENCE [LARGE SCALE GENOMIC DNA]</scope>
    <source>
        <strain evidence="2 3">NBRC 100758</strain>
    </source>
</reference>
<accession>A0A511JBV6</accession>
<evidence type="ECO:0000313" key="2">
    <source>
        <dbReference type="EMBL" id="GEL95471.1"/>
    </source>
</evidence>
<dbReference type="RefSeq" id="WP_186812669.1">
    <property type="nucleotide sequence ID" value="NZ_BJWG01000009.1"/>
</dbReference>
<name>A0A511JBV6_9CELL</name>
<dbReference type="AlphaFoldDB" id="A0A511JBV6"/>
<evidence type="ECO:0000313" key="3">
    <source>
        <dbReference type="Proteomes" id="UP000321720"/>
    </source>
</evidence>
<dbReference type="Proteomes" id="UP000321720">
    <property type="component" value="Unassembled WGS sequence"/>
</dbReference>
<evidence type="ECO:0008006" key="4">
    <source>
        <dbReference type="Google" id="ProtNLM"/>
    </source>
</evidence>
<evidence type="ECO:0000256" key="1">
    <source>
        <dbReference type="SAM" id="MobiDB-lite"/>
    </source>
</evidence>
<comment type="caution">
    <text evidence="2">The sequence shown here is derived from an EMBL/GenBank/DDBJ whole genome shotgun (WGS) entry which is preliminary data.</text>
</comment>
<sequence length="52" mass="5822">MTFFLILVAPAVVWTAARLVITIRRDGLGTRVPPPSRPAWSDAVQHLPSHRF</sequence>
<feature type="region of interest" description="Disordered" evidence="1">
    <location>
        <begin position="29"/>
        <end position="52"/>
    </location>
</feature>
<proteinExistence type="predicted"/>